<evidence type="ECO:0000313" key="4">
    <source>
        <dbReference type="Proteomes" id="UP000636518"/>
    </source>
</evidence>
<organism evidence="2">
    <name type="scientific">Pseudomonas zanjanensis</name>
    <dbReference type="NCBI Taxonomy" id="2745496"/>
    <lineage>
        <taxon>Bacteria</taxon>
        <taxon>Pseudomonadati</taxon>
        <taxon>Pseudomonadota</taxon>
        <taxon>Gammaproteobacteria</taxon>
        <taxon>Pseudomonadales</taxon>
        <taxon>Pseudomonadaceae</taxon>
        <taxon>Pseudomonas</taxon>
    </lineage>
</organism>
<dbReference type="EMBL" id="JABWRB020000001">
    <property type="protein sequence ID" value="MBV4494955.1"/>
    <property type="molecule type" value="Genomic_DNA"/>
</dbReference>
<name>A0A923FDK9_9PSED</name>
<keyword evidence="1" id="KW-0472">Membrane</keyword>
<proteinExistence type="predicted"/>
<feature type="transmembrane region" description="Helical" evidence="1">
    <location>
        <begin position="45"/>
        <end position="60"/>
    </location>
</feature>
<dbReference type="RefSeq" id="WP_186706682.1">
    <property type="nucleotide sequence ID" value="NZ_JABWRB020000001.1"/>
</dbReference>
<protein>
    <submittedName>
        <fullName evidence="2">Uncharacterized protein</fullName>
    </submittedName>
</protein>
<evidence type="ECO:0000313" key="2">
    <source>
        <dbReference type="EMBL" id="MBC3390655.1"/>
    </source>
</evidence>
<keyword evidence="1" id="KW-0812">Transmembrane</keyword>
<keyword evidence="1" id="KW-1133">Transmembrane helix</keyword>
<feature type="transmembrane region" description="Helical" evidence="1">
    <location>
        <begin position="12"/>
        <end position="33"/>
    </location>
</feature>
<sequence length="78" mass="8817">METFSWRELCIGFMEVMLGLVVIFLLMTIFLLLKRLAGFELHPPVRLVVLVIFAIFLMQACSEDVSVPLCGSVVGWKV</sequence>
<reference evidence="2" key="2">
    <citation type="submission" date="2020-07" db="EMBL/GenBank/DDBJ databases">
        <authorList>
            <person name="Lood C."/>
            <person name="Girard L."/>
        </authorList>
    </citation>
    <scope>NUCLEOTIDE SEQUENCE</scope>
    <source>
        <strain evidence="2">SWRI12</strain>
    </source>
</reference>
<comment type="caution">
    <text evidence="2">The sequence shown here is derived from an EMBL/GenBank/DDBJ whole genome shotgun (WGS) entry which is preliminary data.</text>
</comment>
<dbReference type="EMBL" id="JABWRB010000014">
    <property type="protein sequence ID" value="MBC3390655.1"/>
    <property type="molecule type" value="Genomic_DNA"/>
</dbReference>
<accession>A0A923FDK9</accession>
<gene>
    <name evidence="3" type="ORF">HU715_006255</name>
    <name evidence="2" type="ORF">HU715_13405</name>
</gene>
<dbReference type="AlphaFoldDB" id="A0A923FDK9"/>
<keyword evidence="4" id="KW-1185">Reference proteome</keyword>
<reference evidence="3" key="3">
    <citation type="submission" date="2021-06" db="EMBL/GenBank/DDBJ databases">
        <title>Updating the genus Pseudomonas: Description of 43 new species and partition of the Pseudomonas putida group.</title>
        <authorList>
            <person name="Girard L."/>
            <person name="Lood C."/>
            <person name="Vandamme P."/>
            <person name="Rokni-Zadeh H."/>
            <person name="Van Noort V."/>
            <person name="Hofte M."/>
            <person name="Lavigne R."/>
            <person name="De Mot R."/>
        </authorList>
    </citation>
    <scope>NUCLEOTIDE SEQUENCE</scope>
    <source>
        <strain evidence="3">SWRI12</strain>
    </source>
</reference>
<evidence type="ECO:0000256" key="1">
    <source>
        <dbReference type="SAM" id="Phobius"/>
    </source>
</evidence>
<reference evidence="2 4" key="1">
    <citation type="journal article" date="2020" name="Microorganisms">
        <title>Reliable Identification of Environmental Pseudomonas Isolates Using the rpoD Gene.</title>
        <authorList>
            <consortium name="The Broad Institute Genome Sequencing Platform"/>
            <person name="Girard L."/>
            <person name="Lood C."/>
            <person name="Rokni-Zadeh H."/>
            <person name="van Noort V."/>
            <person name="Lavigne R."/>
            <person name="De Mot R."/>
        </authorList>
    </citation>
    <scope>NUCLEOTIDE SEQUENCE</scope>
    <source>
        <strain evidence="2 4">SWRI12</strain>
    </source>
</reference>
<evidence type="ECO:0000313" key="3">
    <source>
        <dbReference type="EMBL" id="MBV4494955.1"/>
    </source>
</evidence>
<dbReference type="Proteomes" id="UP000636518">
    <property type="component" value="Unassembled WGS sequence"/>
</dbReference>